<dbReference type="RefSeq" id="WP_138884945.1">
    <property type="nucleotide sequence ID" value="NZ_CP133568.1"/>
</dbReference>
<dbReference type="EMBL" id="CP133568">
    <property type="protein sequence ID" value="WMT02349.1"/>
    <property type="molecule type" value="Genomic_DNA"/>
</dbReference>
<accession>A0ABY9P7L0</accession>
<organism evidence="1 2">
    <name type="scientific">Lysobacter yananisis</name>
    <dbReference type="NCBI Taxonomy" id="1003114"/>
    <lineage>
        <taxon>Bacteria</taxon>
        <taxon>Pseudomonadati</taxon>
        <taxon>Pseudomonadota</taxon>
        <taxon>Gammaproteobacteria</taxon>
        <taxon>Lysobacterales</taxon>
        <taxon>Lysobacteraceae</taxon>
        <taxon>Lysobacter</taxon>
    </lineage>
</organism>
<sequence>MHKGKRACVAKRGANGAFSSRAVERFSSSSRCRSSKSNARMRYERDMAALSHAAALSRLPMRSDAIAIAAAPMPRYFVLATSTMAADSRERAFSCCGRAFRPDAFLSDRINLREEHRA</sequence>
<evidence type="ECO:0000313" key="2">
    <source>
        <dbReference type="Proteomes" id="UP001229313"/>
    </source>
</evidence>
<dbReference type="Proteomes" id="UP001229313">
    <property type="component" value="Chromosome"/>
</dbReference>
<reference evidence="1 2" key="1">
    <citation type="submission" date="2023-08" db="EMBL/GenBank/DDBJ databases">
        <title>The whole genome sequence of Lysobacter yananisis.</title>
        <authorList>
            <person name="Sun H."/>
        </authorList>
    </citation>
    <scope>NUCLEOTIDE SEQUENCE [LARGE SCALE GENOMIC DNA]</scope>
    <source>
        <strain evidence="1 2">SNNU513</strain>
    </source>
</reference>
<keyword evidence="2" id="KW-1185">Reference proteome</keyword>
<proteinExistence type="predicted"/>
<protein>
    <submittedName>
        <fullName evidence="1">Uncharacterized protein</fullName>
    </submittedName>
</protein>
<gene>
    <name evidence="1" type="ORF">RDV84_20640</name>
</gene>
<name>A0ABY9P7L0_9GAMM</name>
<evidence type="ECO:0000313" key="1">
    <source>
        <dbReference type="EMBL" id="WMT02349.1"/>
    </source>
</evidence>